<dbReference type="EMBL" id="JAGHQM010000887">
    <property type="protein sequence ID" value="KAH0557176.1"/>
    <property type="molecule type" value="Genomic_DNA"/>
</dbReference>
<evidence type="ECO:0000313" key="1">
    <source>
        <dbReference type="EMBL" id="KAH0557176.1"/>
    </source>
</evidence>
<accession>A0A9P8L9V8</accession>
<evidence type="ECO:0000313" key="2">
    <source>
        <dbReference type="Proteomes" id="UP000750711"/>
    </source>
</evidence>
<sequence>MAFATKLFEAEKSGAIAKSIVLRIFRDVLADVTPELTLGFDAETTKRQKTDLTLSAMGIPPVISIPLVRKINGQSIADLVGQCISLGLGEEVSHILEKLTIESQTAYPSAFETVLLPFLKQLLIVLQQNQIPLSTACYQCFAQHLIATYLMRHVRAEPRDWVRPRYGCGCDDCGQLDKFLADPNFGLVSFSTAKKRRDHIKSRVPCRGFSIQTVKTSLPHALVITKTEDEGCKSMTRWKQRCEDAKKQISELGTEEQLVQALGSRYEELTTLRLVKLPVTATAWTVAPGRRVRFSGS</sequence>
<organism evidence="1 2">
    <name type="scientific">Trichoglossum hirsutum</name>
    <dbReference type="NCBI Taxonomy" id="265104"/>
    <lineage>
        <taxon>Eukaryota</taxon>
        <taxon>Fungi</taxon>
        <taxon>Dikarya</taxon>
        <taxon>Ascomycota</taxon>
        <taxon>Pezizomycotina</taxon>
        <taxon>Geoglossomycetes</taxon>
        <taxon>Geoglossales</taxon>
        <taxon>Geoglossaceae</taxon>
        <taxon>Trichoglossum</taxon>
    </lineage>
</organism>
<proteinExistence type="predicted"/>
<dbReference type="AlphaFoldDB" id="A0A9P8L9V8"/>
<protein>
    <submittedName>
        <fullName evidence="1">Uncharacterized protein</fullName>
    </submittedName>
</protein>
<gene>
    <name evidence="1" type="ORF">GP486_005033</name>
</gene>
<reference evidence="1" key="1">
    <citation type="submission" date="2021-03" db="EMBL/GenBank/DDBJ databases">
        <title>Comparative genomics and phylogenomic investigation of the class Geoglossomycetes provide insights into ecological specialization and systematics.</title>
        <authorList>
            <person name="Melie T."/>
            <person name="Pirro S."/>
            <person name="Miller A.N."/>
            <person name="Quandt A."/>
        </authorList>
    </citation>
    <scope>NUCLEOTIDE SEQUENCE</scope>
    <source>
        <strain evidence="1">CAQ_001_2017</strain>
    </source>
</reference>
<comment type="caution">
    <text evidence="1">The sequence shown here is derived from an EMBL/GenBank/DDBJ whole genome shotgun (WGS) entry which is preliminary data.</text>
</comment>
<dbReference type="Proteomes" id="UP000750711">
    <property type="component" value="Unassembled WGS sequence"/>
</dbReference>
<keyword evidence="2" id="KW-1185">Reference proteome</keyword>
<name>A0A9P8L9V8_9PEZI</name>